<dbReference type="InterPro" id="IPR023404">
    <property type="entry name" value="rSAM_horseshoe"/>
</dbReference>
<dbReference type="SUPFAM" id="SSF102114">
    <property type="entry name" value="Radical SAM enzymes"/>
    <property type="match status" value="1"/>
</dbReference>
<dbReference type="PROSITE" id="PS51332">
    <property type="entry name" value="B12_BINDING"/>
    <property type="match status" value="1"/>
</dbReference>
<evidence type="ECO:0000313" key="9">
    <source>
        <dbReference type="Proteomes" id="UP001250932"/>
    </source>
</evidence>
<evidence type="ECO:0000256" key="2">
    <source>
        <dbReference type="ARBA" id="ARBA00022691"/>
    </source>
</evidence>
<keyword evidence="9" id="KW-1185">Reference proteome</keyword>
<dbReference type="CDD" id="cd01335">
    <property type="entry name" value="Radical_SAM"/>
    <property type="match status" value="1"/>
</dbReference>
<dbReference type="Pfam" id="PF04055">
    <property type="entry name" value="Radical_SAM"/>
    <property type="match status" value="1"/>
</dbReference>
<feature type="domain" description="B12-binding" evidence="6">
    <location>
        <begin position="8"/>
        <end position="142"/>
    </location>
</feature>
<feature type="domain" description="Radical SAM core" evidence="7">
    <location>
        <begin position="187"/>
        <end position="413"/>
    </location>
</feature>
<dbReference type="InterPro" id="IPR051198">
    <property type="entry name" value="BchE-like"/>
</dbReference>
<organism evidence="8 9">
    <name type="scientific">Candidatus Nitronereus thalassa</name>
    <dbReference type="NCBI Taxonomy" id="3020898"/>
    <lineage>
        <taxon>Bacteria</taxon>
        <taxon>Pseudomonadati</taxon>
        <taxon>Nitrospirota</taxon>
        <taxon>Nitrospiria</taxon>
        <taxon>Nitrospirales</taxon>
        <taxon>Nitrospiraceae</taxon>
        <taxon>Candidatus Nitronereus</taxon>
    </lineage>
</organism>
<evidence type="ECO:0000256" key="1">
    <source>
        <dbReference type="ARBA" id="ARBA00001966"/>
    </source>
</evidence>
<dbReference type="InterPro" id="IPR034466">
    <property type="entry name" value="Methyltransferase_Class_B"/>
</dbReference>
<dbReference type="PROSITE" id="PS51918">
    <property type="entry name" value="RADICAL_SAM"/>
    <property type="match status" value="1"/>
</dbReference>
<dbReference type="PANTHER" id="PTHR43409">
    <property type="entry name" value="ANAEROBIC MAGNESIUM-PROTOPORPHYRIN IX MONOMETHYL ESTER CYCLASE-RELATED"/>
    <property type="match status" value="1"/>
</dbReference>
<evidence type="ECO:0000256" key="4">
    <source>
        <dbReference type="ARBA" id="ARBA00023004"/>
    </source>
</evidence>
<dbReference type="PANTHER" id="PTHR43409:SF16">
    <property type="entry name" value="SLR0320 PROTEIN"/>
    <property type="match status" value="1"/>
</dbReference>
<dbReference type="SMART" id="SM00729">
    <property type="entry name" value="Elp3"/>
    <property type="match status" value="1"/>
</dbReference>
<dbReference type="InterPro" id="IPR006158">
    <property type="entry name" value="Cobalamin-bd"/>
</dbReference>
<keyword evidence="2" id="KW-0949">S-adenosyl-L-methionine</keyword>
<dbReference type="Gene3D" id="3.80.30.20">
    <property type="entry name" value="tm_1862 like domain"/>
    <property type="match status" value="1"/>
</dbReference>
<evidence type="ECO:0000259" key="6">
    <source>
        <dbReference type="PROSITE" id="PS51332"/>
    </source>
</evidence>
<dbReference type="SFLD" id="SFLDS00029">
    <property type="entry name" value="Radical_SAM"/>
    <property type="match status" value="1"/>
</dbReference>
<keyword evidence="4" id="KW-0408">Iron</keyword>
<dbReference type="InterPro" id="IPR007197">
    <property type="entry name" value="rSAM"/>
</dbReference>
<gene>
    <name evidence="8" type="ORF">PPG34_04865</name>
</gene>
<accession>A0ABU3K5L5</accession>
<evidence type="ECO:0000256" key="3">
    <source>
        <dbReference type="ARBA" id="ARBA00022723"/>
    </source>
</evidence>
<dbReference type="SFLD" id="SFLDG01123">
    <property type="entry name" value="methyltransferase_(Class_B)"/>
    <property type="match status" value="1"/>
</dbReference>
<keyword evidence="5" id="KW-0411">Iron-sulfur</keyword>
<sequence>MNKIKVGLMQINNSFSGQNYFPLSAGMLQAYAQANLGNPERFEFRLPIYKRIAVKEAVDQLLGVDVLFVSTYVWNMRISLEIAKRLKEQNSEMLIVFGGPQVPERDNTFLKQHPFIDITCHGEGEHSALEILEKFECQDWPNIPSISFIDRNGAVVTNPKGGRMKELAQFPSPYLEGIFEPLMQANPNEHWIALWETNRGCPFACTFCDWGSAVASKVYKFDIERLYKEVEWFATHKIEFVFCCDANFGILSRDIDIAKFVAHSKMEYGYPHALSVQATKNATERAYETQKILADAGLNKGVDIALQSMDPNTLKSIKRGNISTNTYQELQKRFTKDNVETYTDLILGLPGETYETFTKAVSTIIENGQHNRIQFNNLSILPNAEMGDPEYQEKYGMQWVESKTINIHGSVFESEDDIFEMQQLVIATESMPKKDWVRTRVFSWMTAFLYFDKVFQVPLVLIHNLCEVPHRELIEIFLERDLEGFPILQGIKSYFIEKAIDIQNAGPEYCHSDKWLNIWWPADEYILIELCFEGKVEKFFKEAQQLIEEVLKGNHLRLPNHLLQDAVELNCNLLKQPFQSKDLEIECSYNIWEYYRAAITGEECSLINKSTTYHIDRTTQVWDSWDDWCREVIWYGNKKGAYLYGNNVVDVQLSGHF</sequence>
<comment type="caution">
    <text evidence="8">The sequence shown here is derived from an EMBL/GenBank/DDBJ whole genome shotgun (WGS) entry which is preliminary data.</text>
</comment>
<evidence type="ECO:0000313" key="8">
    <source>
        <dbReference type="EMBL" id="MDT7041671.1"/>
    </source>
</evidence>
<evidence type="ECO:0000256" key="5">
    <source>
        <dbReference type="ARBA" id="ARBA00023014"/>
    </source>
</evidence>
<name>A0ABU3K5L5_9BACT</name>
<dbReference type="Proteomes" id="UP001250932">
    <property type="component" value="Unassembled WGS sequence"/>
</dbReference>
<dbReference type="InterPro" id="IPR006638">
    <property type="entry name" value="Elp3/MiaA/NifB-like_rSAM"/>
</dbReference>
<dbReference type="Gene3D" id="3.40.50.280">
    <property type="entry name" value="Cobalamin-binding domain"/>
    <property type="match status" value="1"/>
</dbReference>
<keyword evidence="3" id="KW-0479">Metal-binding</keyword>
<dbReference type="InterPro" id="IPR058240">
    <property type="entry name" value="rSAM_sf"/>
</dbReference>
<reference evidence="8 9" key="1">
    <citation type="journal article" date="2023" name="ISME J.">
        <title>Cultivation and genomic characterization of novel and ubiquitous marine nitrite-oxidizing bacteria from the Nitrospirales.</title>
        <authorList>
            <person name="Mueller A.J."/>
            <person name="Daebeler A."/>
            <person name="Herbold C.W."/>
            <person name="Kirkegaard R.H."/>
            <person name="Daims H."/>
        </authorList>
    </citation>
    <scope>NUCLEOTIDE SEQUENCE [LARGE SCALE GENOMIC DNA]</scope>
    <source>
        <strain evidence="8 9">EB</strain>
    </source>
</reference>
<comment type="cofactor">
    <cofactor evidence="1">
        <name>[4Fe-4S] cluster</name>
        <dbReference type="ChEBI" id="CHEBI:49883"/>
    </cofactor>
</comment>
<dbReference type="EMBL" id="JAQOUE010000001">
    <property type="protein sequence ID" value="MDT7041671.1"/>
    <property type="molecule type" value="Genomic_DNA"/>
</dbReference>
<dbReference type="RefSeq" id="WP_313832019.1">
    <property type="nucleotide sequence ID" value="NZ_JAQOUE010000001.1"/>
</dbReference>
<evidence type="ECO:0000259" key="7">
    <source>
        <dbReference type="PROSITE" id="PS51918"/>
    </source>
</evidence>
<dbReference type="SFLD" id="SFLDG01082">
    <property type="entry name" value="B12-binding_domain_containing"/>
    <property type="match status" value="1"/>
</dbReference>
<protein>
    <submittedName>
        <fullName evidence="8">Radical SAM protein</fullName>
    </submittedName>
</protein>
<proteinExistence type="predicted"/>